<evidence type="ECO:0000313" key="11">
    <source>
        <dbReference type="EMBL" id="QHN40752.1"/>
    </source>
</evidence>
<dbReference type="GO" id="GO:0016787">
    <property type="term" value="F:hydrolase activity"/>
    <property type="evidence" value="ECO:0007669"/>
    <property type="project" value="UniProtKB-KW"/>
</dbReference>
<dbReference type="EC" id="3.1.-.-" evidence="10"/>
<gene>
    <name evidence="10 11" type="primary">cas2</name>
    <name evidence="11" type="ORF">GII30_17790</name>
</gene>
<keyword evidence="7 10" id="KW-0378">Hydrolase</keyword>
<name>A0A857L1M0_9ACTN</name>
<keyword evidence="8 10" id="KW-0460">Magnesium</keyword>
<protein>
    <recommendedName>
        <fullName evidence="10">CRISPR-associated endoribonuclease Cas2</fullName>
        <ecNumber evidence="10">3.1.-.-</ecNumber>
    </recommendedName>
</protein>
<accession>A0A857L1M0</accession>
<dbReference type="GO" id="GO:0051607">
    <property type="term" value="P:defense response to virus"/>
    <property type="evidence" value="ECO:0007669"/>
    <property type="project" value="UniProtKB-UniRule"/>
</dbReference>
<dbReference type="PANTHER" id="PTHR34405">
    <property type="entry name" value="CRISPR-ASSOCIATED ENDORIBONUCLEASE CAS2"/>
    <property type="match status" value="1"/>
</dbReference>
<dbReference type="Pfam" id="PF09827">
    <property type="entry name" value="CRISPR_Cas2"/>
    <property type="match status" value="1"/>
</dbReference>
<dbReference type="EMBL" id="CP045810">
    <property type="protein sequence ID" value="QHN40752.1"/>
    <property type="molecule type" value="Genomic_DNA"/>
</dbReference>
<keyword evidence="6 10" id="KW-0255">Endonuclease</keyword>
<dbReference type="InterPro" id="IPR021127">
    <property type="entry name" value="CRISPR_associated_Cas2"/>
</dbReference>
<dbReference type="GO" id="GO:0046872">
    <property type="term" value="F:metal ion binding"/>
    <property type="evidence" value="ECO:0007669"/>
    <property type="project" value="UniProtKB-UniRule"/>
</dbReference>
<sequence length="95" mass="10803">MARRRHLIAYDICEPRRLRQVCKVMEAYGTRLQYSVFLCDLSELELVQWRSDIHVVMDYREDSVVMIDLGTTGSAAAVTQLGKPRTLPTSGTTVL</sequence>
<dbReference type="SUPFAM" id="SSF143430">
    <property type="entry name" value="TTP0101/SSO1404-like"/>
    <property type="match status" value="1"/>
</dbReference>
<dbReference type="RefSeq" id="WP_005185534.1">
    <property type="nucleotide sequence ID" value="NZ_CP045804.1"/>
</dbReference>
<dbReference type="NCBIfam" id="TIGR01573">
    <property type="entry name" value="cas2"/>
    <property type="match status" value="1"/>
</dbReference>
<comment type="cofactor">
    <cofactor evidence="1 10">
        <name>Mg(2+)</name>
        <dbReference type="ChEBI" id="CHEBI:18420"/>
    </cofactor>
</comment>
<dbReference type="AlphaFoldDB" id="A0A857L1M0"/>
<dbReference type="PROSITE" id="PS00297">
    <property type="entry name" value="HSP70_1"/>
    <property type="match status" value="1"/>
</dbReference>
<dbReference type="Gene3D" id="3.30.70.240">
    <property type="match status" value="1"/>
</dbReference>
<dbReference type="GO" id="GO:0043571">
    <property type="term" value="P:maintenance of CRISPR repeat elements"/>
    <property type="evidence" value="ECO:0007669"/>
    <property type="project" value="UniProtKB-UniRule"/>
</dbReference>
<reference evidence="11" key="1">
    <citation type="journal article" date="2021" name="Nat. Microbiol.">
        <title>Cocultivation of an ultrasmall environmental parasitic bacterium with lytic ability against bacteria associated with wastewater foams.</title>
        <authorList>
            <person name="Batinovic S."/>
            <person name="Rose J.J.A."/>
            <person name="Ratcliffe J."/>
            <person name="Seviour R.J."/>
            <person name="Petrovski S."/>
        </authorList>
    </citation>
    <scope>NUCLEOTIDE SEQUENCE</scope>
    <source>
        <strain evidence="11">CON44</strain>
    </source>
</reference>
<evidence type="ECO:0000256" key="5">
    <source>
        <dbReference type="ARBA" id="ARBA00022723"/>
    </source>
</evidence>
<dbReference type="HAMAP" id="MF_01471">
    <property type="entry name" value="Cas2"/>
    <property type="match status" value="1"/>
</dbReference>
<keyword evidence="5 10" id="KW-0479">Metal-binding</keyword>
<evidence type="ECO:0000256" key="9">
    <source>
        <dbReference type="ARBA" id="ARBA00023118"/>
    </source>
</evidence>
<comment type="subunit">
    <text evidence="10">Homodimer, forms a heterotetramer with a Cas1 homodimer.</text>
</comment>
<proteinExistence type="inferred from homology"/>
<dbReference type="GO" id="GO:0004521">
    <property type="term" value="F:RNA endonuclease activity"/>
    <property type="evidence" value="ECO:0007669"/>
    <property type="project" value="InterPro"/>
</dbReference>
<evidence type="ECO:0000256" key="6">
    <source>
        <dbReference type="ARBA" id="ARBA00022759"/>
    </source>
</evidence>
<dbReference type="InterPro" id="IPR018181">
    <property type="entry name" value="Heat_shock_70_CS"/>
</dbReference>
<evidence type="ECO:0000256" key="8">
    <source>
        <dbReference type="ARBA" id="ARBA00022842"/>
    </source>
</evidence>
<comment type="similarity">
    <text evidence="3 10">Belongs to the CRISPR-associated endoribonuclease Cas2 protein family.</text>
</comment>
<dbReference type="CDD" id="cd09725">
    <property type="entry name" value="Cas2_I_II_III"/>
    <property type="match status" value="1"/>
</dbReference>
<evidence type="ECO:0000256" key="10">
    <source>
        <dbReference type="HAMAP-Rule" id="MF_01471"/>
    </source>
</evidence>
<evidence type="ECO:0000256" key="1">
    <source>
        <dbReference type="ARBA" id="ARBA00001946"/>
    </source>
</evidence>
<comment type="function">
    <text evidence="10">CRISPR (clustered regularly interspaced short palindromic repeat), is an adaptive immune system that provides protection against mobile genetic elements (viruses, transposable elements and conjugative plasmids). CRISPR clusters contain sequences complementary to antecedent mobile elements and target invading nucleic acids. CRISPR clusters are transcribed and processed into CRISPR RNA (crRNA). Functions as a ssRNA-specific endoribonuclease. Involved in the integration of spacer DNA into the CRISPR cassette.</text>
</comment>
<comment type="similarity">
    <text evidence="2">Belongs to the heat shock protein 70 family.</text>
</comment>
<keyword evidence="9 10" id="KW-0051">Antiviral defense</keyword>
<evidence type="ECO:0000256" key="4">
    <source>
        <dbReference type="ARBA" id="ARBA00022722"/>
    </source>
</evidence>
<organism evidence="11">
    <name type="scientific">Gordonia amarae</name>
    <dbReference type="NCBI Taxonomy" id="36821"/>
    <lineage>
        <taxon>Bacteria</taxon>
        <taxon>Bacillati</taxon>
        <taxon>Actinomycetota</taxon>
        <taxon>Actinomycetes</taxon>
        <taxon>Mycobacteriales</taxon>
        <taxon>Gordoniaceae</taxon>
        <taxon>Gordonia</taxon>
    </lineage>
</organism>
<feature type="binding site" evidence="10">
    <location>
        <position position="11"/>
    </location>
    <ligand>
        <name>Mg(2+)</name>
        <dbReference type="ChEBI" id="CHEBI:18420"/>
        <note>catalytic</note>
    </ligand>
</feature>
<dbReference type="InterPro" id="IPR019199">
    <property type="entry name" value="Virulence_VapD/CRISPR_Cas2"/>
</dbReference>
<keyword evidence="4 10" id="KW-0540">Nuclease</keyword>
<evidence type="ECO:0000256" key="2">
    <source>
        <dbReference type="ARBA" id="ARBA00007381"/>
    </source>
</evidence>
<dbReference type="PANTHER" id="PTHR34405:SF3">
    <property type="entry name" value="CRISPR-ASSOCIATED ENDORIBONUCLEASE CAS2 3"/>
    <property type="match status" value="1"/>
</dbReference>
<evidence type="ECO:0000256" key="7">
    <source>
        <dbReference type="ARBA" id="ARBA00022801"/>
    </source>
</evidence>
<evidence type="ECO:0000256" key="3">
    <source>
        <dbReference type="ARBA" id="ARBA00009959"/>
    </source>
</evidence>